<reference evidence="4" key="1">
    <citation type="submission" date="2025-08" db="UniProtKB">
        <authorList>
            <consortium name="RefSeq"/>
        </authorList>
    </citation>
    <scope>IDENTIFICATION</scope>
    <source>
        <tissue evidence="4">Testes</tissue>
    </source>
</reference>
<keyword evidence="1" id="KW-1133">Transmembrane helix</keyword>
<dbReference type="GeneID" id="102808034"/>
<accession>A0ABM0LWD0</accession>
<keyword evidence="2" id="KW-0732">Signal</keyword>
<name>A0ABM0LWD0_SACKO</name>
<evidence type="ECO:0000256" key="1">
    <source>
        <dbReference type="SAM" id="Phobius"/>
    </source>
</evidence>
<feature type="chain" id="PRO_5045548937" evidence="2">
    <location>
        <begin position="32"/>
        <end position="393"/>
    </location>
</feature>
<keyword evidence="1" id="KW-0472">Membrane</keyword>
<feature type="transmembrane region" description="Helical" evidence="1">
    <location>
        <begin position="178"/>
        <end position="203"/>
    </location>
</feature>
<evidence type="ECO:0000313" key="4">
    <source>
        <dbReference type="RefSeq" id="XP_006812071.1"/>
    </source>
</evidence>
<dbReference type="RefSeq" id="XP_006812071.1">
    <property type="nucleotide sequence ID" value="XM_006812008.1"/>
</dbReference>
<proteinExistence type="predicted"/>
<keyword evidence="3" id="KW-1185">Reference proteome</keyword>
<evidence type="ECO:0000256" key="2">
    <source>
        <dbReference type="SAM" id="SignalP"/>
    </source>
</evidence>
<feature type="signal peptide" evidence="2">
    <location>
        <begin position="1"/>
        <end position="31"/>
    </location>
</feature>
<dbReference type="Proteomes" id="UP000694865">
    <property type="component" value="Unplaced"/>
</dbReference>
<organism evidence="3 4">
    <name type="scientific">Saccoglossus kowalevskii</name>
    <name type="common">Acorn worm</name>
    <dbReference type="NCBI Taxonomy" id="10224"/>
    <lineage>
        <taxon>Eukaryota</taxon>
        <taxon>Metazoa</taxon>
        <taxon>Hemichordata</taxon>
        <taxon>Enteropneusta</taxon>
        <taxon>Harrimaniidae</taxon>
        <taxon>Saccoglossus</taxon>
    </lineage>
</organism>
<evidence type="ECO:0000313" key="3">
    <source>
        <dbReference type="Proteomes" id="UP000694865"/>
    </source>
</evidence>
<protein>
    <submittedName>
        <fullName evidence="4">Uncharacterized protein LOC102808034</fullName>
    </submittedName>
</protein>
<keyword evidence="1" id="KW-0812">Transmembrane</keyword>
<gene>
    <name evidence="4" type="primary">LOC102808034</name>
</gene>
<sequence>MLYTMNTTTLATIMNLCACAVLSMFIISLDAADIPKTANTSLLRNAIFRPTVTYEQPSINTDNDGPCMNDDDCSADEVCFTPIGTCESCLAWSNADGIPQKCQDYLSENTPSVVETETTYDEPCISESNCKLGYWCYKHTGTCESCETLRDHPDDQKIYCAAWIEAKQSDKDEMKVKLTIYLIVGALIIIIVIIVLVLIACCICQKKKPVIRQPEQNNAEEASFPLNGSRYSHRSLSNIYHAAARKCLTKHKVKTKNPKHKNKKNNPKWYTCELTKLKKEVHKMSIKLSSNPYNKQLRTECYNMKRKYKQLVKKKRREYKNDILTKLDTMSNSRLVEYWNLINELKGGQENKLCDNINAEKWYEHFKILNTDEIPFDDNLKIETDSTVTLLVE</sequence>